<dbReference type="GO" id="GO:0019367">
    <property type="term" value="P:fatty acid elongation, saturated fatty acid"/>
    <property type="evidence" value="ECO:0007669"/>
    <property type="project" value="TreeGrafter"/>
</dbReference>
<evidence type="ECO:0000256" key="7">
    <source>
        <dbReference type="ARBA" id="ARBA00023098"/>
    </source>
</evidence>
<dbReference type="InterPro" id="IPR002076">
    <property type="entry name" value="ELO_fam"/>
</dbReference>
<dbReference type="GO" id="GO:0030148">
    <property type="term" value="P:sphingolipid biosynthetic process"/>
    <property type="evidence" value="ECO:0007669"/>
    <property type="project" value="TreeGrafter"/>
</dbReference>
<evidence type="ECO:0000256" key="3">
    <source>
        <dbReference type="ARBA" id="ARBA00022679"/>
    </source>
</evidence>
<feature type="transmembrane region" description="Helical" evidence="10">
    <location>
        <begin position="229"/>
        <end position="248"/>
    </location>
</feature>
<evidence type="ECO:0000256" key="9">
    <source>
        <dbReference type="ARBA" id="ARBA00023160"/>
    </source>
</evidence>
<evidence type="ECO:0000256" key="4">
    <source>
        <dbReference type="ARBA" id="ARBA00022692"/>
    </source>
</evidence>
<comment type="catalytic activity">
    <reaction evidence="10">
        <text>a very-long-chain acyl-CoA + malonyl-CoA + H(+) = a very-long-chain 3-oxoacyl-CoA + CO2 + CoA</text>
        <dbReference type="Rhea" id="RHEA:32727"/>
        <dbReference type="ChEBI" id="CHEBI:15378"/>
        <dbReference type="ChEBI" id="CHEBI:16526"/>
        <dbReference type="ChEBI" id="CHEBI:57287"/>
        <dbReference type="ChEBI" id="CHEBI:57384"/>
        <dbReference type="ChEBI" id="CHEBI:90725"/>
        <dbReference type="ChEBI" id="CHEBI:90736"/>
        <dbReference type="EC" id="2.3.1.199"/>
    </reaction>
</comment>
<evidence type="ECO:0000256" key="5">
    <source>
        <dbReference type="ARBA" id="ARBA00022832"/>
    </source>
</evidence>
<evidence type="ECO:0000313" key="12">
    <source>
        <dbReference type="Proteomes" id="UP001497382"/>
    </source>
</evidence>
<keyword evidence="9 10" id="KW-0275">Fatty acid biosynthesis</keyword>
<protein>
    <recommendedName>
        <fullName evidence="10">Elongation of very long chain fatty acids protein</fullName>
        <ecNumber evidence="10">2.3.1.199</ecNumber>
    </recommendedName>
    <alternativeName>
        <fullName evidence="10">Very-long-chain 3-oxoacyl-CoA synthase</fullName>
    </alternativeName>
</protein>
<dbReference type="GO" id="GO:0042761">
    <property type="term" value="P:very long-chain fatty acid biosynthetic process"/>
    <property type="evidence" value="ECO:0007669"/>
    <property type="project" value="TreeGrafter"/>
</dbReference>
<keyword evidence="2 10" id="KW-0444">Lipid biosynthesis</keyword>
<dbReference type="PANTHER" id="PTHR11157:SF69">
    <property type="entry name" value="ELONGATION OF VERY LONG CHAIN FATTY ACIDS PROTEIN 7"/>
    <property type="match status" value="1"/>
</dbReference>
<evidence type="ECO:0000256" key="8">
    <source>
        <dbReference type="ARBA" id="ARBA00023136"/>
    </source>
</evidence>
<dbReference type="GO" id="GO:0005789">
    <property type="term" value="C:endoplasmic reticulum membrane"/>
    <property type="evidence" value="ECO:0007669"/>
    <property type="project" value="TreeGrafter"/>
</dbReference>
<keyword evidence="12" id="KW-1185">Reference proteome</keyword>
<evidence type="ECO:0000313" key="11">
    <source>
        <dbReference type="EMBL" id="CAL1294813.1"/>
    </source>
</evidence>
<dbReference type="EMBL" id="CAXIEN010000354">
    <property type="protein sequence ID" value="CAL1294813.1"/>
    <property type="molecule type" value="Genomic_DNA"/>
</dbReference>
<keyword evidence="6 10" id="KW-1133">Transmembrane helix</keyword>
<comment type="subcellular location">
    <subcellularLocation>
        <location evidence="1">Membrane</location>
        <topology evidence="1">Multi-pass membrane protein</topology>
    </subcellularLocation>
</comment>
<keyword evidence="7 10" id="KW-0443">Lipid metabolism</keyword>
<evidence type="ECO:0000256" key="10">
    <source>
        <dbReference type="RuleBase" id="RU361115"/>
    </source>
</evidence>
<dbReference type="Pfam" id="PF01151">
    <property type="entry name" value="ELO"/>
    <property type="match status" value="1"/>
</dbReference>
<feature type="transmembrane region" description="Helical" evidence="10">
    <location>
        <begin position="110"/>
        <end position="130"/>
    </location>
</feature>
<comment type="similarity">
    <text evidence="10">Belongs to the ELO family.</text>
</comment>
<sequence>MSKKYNEKYYARYGDPRTSQWLLMDNPIYVFILVAAYFIITKWILPRVTRNRNPFELKKLTIVFNFGMMSLNAWVFYELLSLTWFKPNFNWLCQSVDWSNSEDALRVAKAGWIFLITALLEHLTTVLIVLKGKDSNLSGLHRFLQIQSPIVVWYGLKFAPGGYNLVYMTLSSFINALAHSHYGTLAVMPFLRHPHWERFTLPAIYTIQFTIVLVYNTQLHFFPAKNCKLSFFILRLNIVSAILFFIFAKDFFLPKFKNKGSKVQFSEPEKAKKIE</sequence>
<keyword evidence="5 10" id="KW-0276">Fatty acid metabolism</keyword>
<dbReference type="Proteomes" id="UP001497382">
    <property type="component" value="Unassembled WGS sequence"/>
</dbReference>
<keyword evidence="8 10" id="KW-0472">Membrane</keyword>
<feature type="transmembrane region" description="Helical" evidence="10">
    <location>
        <begin position="57"/>
        <end position="77"/>
    </location>
</feature>
<feature type="transmembrane region" description="Helical" evidence="10">
    <location>
        <begin position="165"/>
        <end position="187"/>
    </location>
</feature>
<evidence type="ECO:0000256" key="1">
    <source>
        <dbReference type="ARBA" id="ARBA00004141"/>
    </source>
</evidence>
<keyword evidence="4 10" id="KW-0812">Transmembrane</keyword>
<proteinExistence type="inferred from homology"/>
<dbReference type="GO" id="GO:0034626">
    <property type="term" value="P:fatty acid elongation, polyunsaturated fatty acid"/>
    <property type="evidence" value="ECO:0007669"/>
    <property type="project" value="TreeGrafter"/>
</dbReference>
<name>A0AAV2BHL3_9ARAC</name>
<accession>A0AAV2BHL3</accession>
<gene>
    <name evidence="11" type="ORF">LARSCL_LOCUS18929</name>
</gene>
<dbReference type="PANTHER" id="PTHR11157">
    <property type="entry name" value="FATTY ACID ACYL TRANSFERASE-RELATED"/>
    <property type="match status" value="1"/>
</dbReference>
<evidence type="ECO:0000256" key="6">
    <source>
        <dbReference type="ARBA" id="ARBA00022989"/>
    </source>
</evidence>
<reference evidence="11 12" key="1">
    <citation type="submission" date="2024-04" db="EMBL/GenBank/DDBJ databases">
        <authorList>
            <person name="Rising A."/>
            <person name="Reimegard J."/>
            <person name="Sonavane S."/>
            <person name="Akerstrom W."/>
            <person name="Nylinder S."/>
            <person name="Hedman E."/>
            <person name="Kallberg Y."/>
        </authorList>
    </citation>
    <scope>NUCLEOTIDE SEQUENCE [LARGE SCALE GENOMIC DNA]</scope>
</reference>
<dbReference type="AlphaFoldDB" id="A0AAV2BHL3"/>
<evidence type="ECO:0000256" key="2">
    <source>
        <dbReference type="ARBA" id="ARBA00022516"/>
    </source>
</evidence>
<feature type="transmembrane region" description="Helical" evidence="10">
    <location>
        <begin position="199"/>
        <end position="217"/>
    </location>
</feature>
<comment type="caution">
    <text evidence="11">The sequence shown here is derived from an EMBL/GenBank/DDBJ whole genome shotgun (WGS) entry which is preliminary data.</text>
</comment>
<dbReference type="GO" id="GO:0009922">
    <property type="term" value="F:fatty acid elongase activity"/>
    <property type="evidence" value="ECO:0007669"/>
    <property type="project" value="UniProtKB-EC"/>
</dbReference>
<dbReference type="EC" id="2.3.1.199" evidence="10"/>
<feature type="transmembrane region" description="Helical" evidence="10">
    <location>
        <begin position="28"/>
        <end position="45"/>
    </location>
</feature>
<dbReference type="GO" id="GO:0034625">
    <property type="term" value="P:fatty acid elongation, monounsaturated fatty acid"/>
    <property type="evidence" value="ECO:0007669"/>
    <property type="project" value="TreeGrafter"/>
</dbReference>
<organism evidence="11 12">
    <name type="scientific">Larinioides sclopetarius</name>
    <dbReference type="NCBI Taxonomy" id="280406"/>
    <lineage>
        <taxon>Eukaryota</taxon>
        <taxon>Metazoa</taxon>
        <taxon>Ecdysozoa</taxon>
        <taxon>Arthropoda</taxon>
        <taxon>Chelicerata</taxon>
        <taxon>Arachnida</taxon>
        <taxon>Araneae</taxon>
        <taxon>Araneomorphae</taxon>
        <taxon>Entelegynae</taxon>
        <taxon>Araneoidea</taxon>
        <taxon>Araneidae</taxon>
        <taxon>Larinioides</taxon>
    </lineage>
</organism>
<keyword evidence="3 10" id="KW-0808">Transferase</keyword>